<feature type="transmembrane region" description="Helical" evidence="1">
    <location>
        <begin position="97"/>
        <end position="118"/>
    </location>
</feature>
<protein>
    <submittedName>
        <fullName evidence="3">DUF4236 domain-containing protein</fullName>
    </submittedName>
</protein>
<keyword evidence="1" id="KW-1133">Transmembrane helix</keyword>
<keyword evidence="1" id="KW-0472">Membrane</keyword>
<organism evidence="3 4">
    <name type="scientific">Bibersteinia trehalosi</name>
    <name type="common">Pasteurella trehalosi</name>
    <dbReference type="NCBI Taxonomy" id="47735"/>
    <lineage>
        <taxon>Bacteria</taxon>
        <taxon>Pseudomonadati</taxon>
        <taxon>Pseudomonadota</taxon>
        <taxon>Gammaproteobacteria</taxon>
        <taxon>Pasteurellales</taxon>
        <taxon>Pasteurellaceae</taxon>
        <taxon>Bibersteinia</taxon>
    </lineage>
</organism>
<evidence type="ECO:0000256" key="1">
    <source>
        <dbReference type="SAM" id="Phobius"/>
    </source>
</evidence>
<gene>
    <name evidence="3" type="ORF">EIM44_04295</name>
</gene>
<dbReference type="Pfam" id="PF14020">
    <property type="entry name" value="DUF4236"/>
    <property type="match status" value="1"/>
</dbReference>
<dbReference type="AlphaFoldDB" id="A0A426FIS7"/>
<evidence type="ECO:0000313" key="4">
    <source>
        <dbReference type="Proteomes" id="UP000276010"/>
    </source>
</evidence>
<evidence type="ECO:0000313" key="3">
    <source>
        <dbReference type="EMBL" id="RRN04666.1"/>
    </source>
</evidence>
<accession>A0A426FIS7</accession>
<dbReference type="InterPro" id="IPR025330">
    <property type="entry name" value="DUF4236"/>
</dbReference>
<dbReference type="Proteomes" id="UP000276010">
    <property type="component" value="Unassembled WGS sequence"/>
</dbReference>
<feature type="transmembrane region" description="Helical" evidence="1">
    <location>
        <begin position="124"/>
        <end position="142"/>
    </location>
</feature>
<name>A0A426FIS7_BIBTR</name>
<proteinExistence type="predicted"/>
<dbReference type="RefSeq" id="WP_125134679.1">
    <property type="nucleotide sequence ID" value="NZ_RRUC01000015.1"/>
</dbReference>
<evidence type="ECO:0000259" key="2">
    <source>
        <dbReference type="Pfam" id="PF14020"/>
    </source>
</evidence>
<dbReference type="EMBL" id="RRUC01000015">
    <property type="protein sequence ID" value="RRN04666.1"/>
    <property type="molecule type" value="Genomic_DNA"/>
</dbReference>
<keyword evidence="1" id="KW-0812">Transmembrane</keyword>
<comment type="caution">
    <text evidence="3">The sequence shown here is derived from an EMBL/GenBank/DDBJ whole genome shotgun (WGS) entry which is preliminary data.</text>
</comment>
<sequence length="143" mass="16034">MAFKFRKRIKIAPGITLNLSKKGVSTTIGGKGASVNIGKKGAYLNTSIPGTGFYDRRRLDSQSQEQNDNIEEPAFDWSLPKLEEGETFSGLSFKDKLAWILALFFHFLACIIHSIGLLMTLSGFLIKLTFVAFIFYVIFKLIF</sequence>
<reference evidence="3 4" key="1">
    <citation type="submission" date="2018-11" db="EMBL/GenBank/DDBJ databases">
        <title>Whole genome sequence of Bibersteinia trehalosi strain OADDL-BT1 an multidrug resistant pathogen isolate.</title>
        <authorList>
            <person name="Couger M."/>
            <person name="Ramachandran A."/>
        </authorList>
    </citation>
    <scope>NUCLEOTIDE SEQUENCE [LARGE SCALE GENOMIC DNA]</scope>
    <source>
        <strain evidence="3 4">OADDL-BT1</strain>
    </source>
</reference>
<feature type="domain" description="DUF4236" evidence="2">
    <location>
        <begin position="3"/>
        <end position="56"/>
    </location>
</feature>